<protein>
    <submittedName>
        <fullName evidence="3">BarC</fullName>
    </submittedName>
    <submittedName>
        <fullName evidence="4">Putative thioesterase, non-ribosomal peptide biosynthesis</fullName>
    </submittedName>
</protein>
<feature type="domain" description="Thioesterase" evidence="2">
    <location>
        <begin position="23"/>
        <end position="245"/>
    </location>
</feature>
<dbReference type="PANTHER" id="PTHR11487">
    <property type="entry name" value="THIOESTERASE"/>
    <property type="match status" value="1"/>
</dbReference>
<evidence type="ECO:0000256" key="1">
    <source>
        <dbReference type="ARBA" id="ARBA00007169"/>
    </source>
</evidence>
<evidence type="ECO:0000313" key="4">
    <source>
        <dbReference type="EMBL" id="EGJ35265.1"/>
    </source>
</evidence>
<reference evidence="3 5" key="1">
    <citation type="journal article" date="2011" name="Proc. Natl. Acad. Sci. U.S.A.">
        <title>Genomic insights into the physiology and ecology of the marine filamentous cyanobacterium Lyngbya majuscula.</title>
        <authorList>
            <person name="Jones A.C."/>
            <person name="Monroe E.A."/>
            <person name="Podell S."/>
            <person name="Hess W.R."/>
            <person name="Klages S."/>
            <person name="Esquenazi E."/>
            <person name="Niessen S."/>
            <person name="Hoover H."/>
            <person name="Rothmann M."/>
            <person name="Lasken R.S."/>
            <person name="Yates J.R.III."/>
            <person name="Reinhardt R."/>
            <person name="Kube M."/>
            <person name="Burkart M.D."/>
            <person name="Allen E.E."/>
            <person name="Dorrestein P.C."/>
            <person name="Gerwick W.H."/>
            <person name="Gerwick L."/>
        </authorList>
    </citation>
    <scope>NUCLEOTIDE SEQUENCE [LARGE SCALE GENOMIC DNA]</scope>
    <source>
        <strain evidence="3 5">3L</strain>
    </source>
</reference>
<dbReference type="EMBL" id="GL890823">
    <property type="protein sequence ID" value="EGJ35265.1"/>
    <property type="molecule type" value="Genomic_DNA"/>
</dbReference>
<dbReference type="RefSeq" id="WP_008178622.1">
    <property type="nucleotide sequence ID" value="NZ_GL890823.1"/>
</dbReference>
<dbReference type="AlphaFoldDB" id="F4XJI5"/>
<dbReference type="OrthoDB" id="2213423at2"/>
<dbReference type="Gene3D" id="3.40.50.1820">
    <property type="entry name" value="alpha/beta hydrolase"/>
    <property type="match status" value="1"/>
</dbReference>
<dbReference type="InterPro" id="IPR012223">
    <property type="entry name" value="TEII"/>
</dbReference>
<dbReference type="HOGENOM" id="CLU_070456_1_1_3"/>
<dbReference type="Pfam" id="PF00975">
    <property type="entry name" value="Thioesterase"/>
    <property type="match status" value="1"/>
</dbReference>
<reference evidence="4" key="2">
    <citation type="journal article" date="2011" name="Proc. Natl. Acad. Sci. U.S.A.">
        <title>Genomic insights into the physiology and ecology of the marine filamentous cyanobacterium Lyngbya majuscula.</title>
        <authorList>
            <person name="Jones A.C."/>
            <person name="Monroe E.A."/>
            <person name="Podell S."/>
            <person name="Hess W.R."/>
            <person name="Klages S."/>
            <person name="Esquenazi E."/>
            <person name="Niessen S."/>
            <person name="Hoover H."/>
            <person name="Rothmann M."/>
            <person name="Lasken R.S."/>
            <person name="Yates J.R.III."/>
            <person name="Reinhardt R."/>
            <person name="Kube M."/>
            <person name="Burkart M.D."/>
            <person name="Allen E.E."/>
            <person name="Dorrestein P.C."/>
            <person name="Gerwick W.H."/>
            <person name="Gerwick L."/>
        </authorList>
    </citation>
    <scope>NUCLEOTIDE SEQUENCE</scope>
    <source>
        <strain evidence="4">3L</strain>
    </source>
</reference>
<dbReference type="eggNOG" id="COG3208">
    <property type="taxonomic scope" value="Bacteria"/>
</dbReference>
<proteinExistence type="inferred from homology"/>
<accession>F4XJI5</accession>
<dbReference type="InterPro" id="IPR029058">
    <property type="entry name" value="AB_hydrolase_fold"/>
</dbReference>
<sequence>MQTDDSSWLIFDETPKCEASKMRLFCFHYAGAGGSIFQDWSRALPDEVELVAIQLPGREKRCYEPLMSNIEDINLVLAQELSPFLSKPFAFMGHSMGALIAFDLIRLLRQQELGQPQFLMVSGFDAPQLRPKESSNMHQLPDDEFAQAIRDYNGIPQVIAQNEELFELLLPRLRSDIKLGETYIYKDEEPLDCRIIALYSTEDSFVSKSGMYSWQEQTKGEFELYTFPGDHFFLHSAEELVLNTICTELQRYIKANDNCSTKVALQKS</sequence>
<evidence type="ECO:0000313" key="5">
    <source>
        <dbReference type="Proteomes" id="UP000003959"/>
    </source>
</evidence>
<dbReference type="SUPFAM" id="SSF53474">
    <property type="entry name" value="alpha/beta-Hydrolases"/>
    <property type="match status" value="1"/>
</dbReference>
<name>F4XJI5_9CYAN</name>
<evidence type="ECO:0000313" key="3">
    <source>
        <dbReference type="EMBL" id="AEE88301.1"/>
    </source>
</evidence>
<dbReference type="SMR" id="F4XJI5"/>
<dbReference type="Proteomes" id="UP000003959">
    <property type="component" value="Unassembled WGS sequence"/>
</dbReference>
<gene>
    <name evidence="4" type="ORF">LYNGBM3L_06530</name>
</gene>
<organism evidence="4 5">
    <name type="scientific">Moorena producens 3L</name>
    <dbReference type="NCBI Taxonomy" id="489825"/>
    <lineage>
        <taxon>Bacteria</taxon>
        <taxon>Bacillati</taxon>
        <taxon>Cyanobacteriota</taxon>
        <taxon>Cyanophyceae</taxon>
        <taxon>Coleofasciculales</taxon>
        <taxon>Coleofasciculaceae</taxon>
        <taxon>Moorena</taxon>
    </lineage>
</organism>
<keyword evidence="5" id="KW-1185">Reference proteome</keyword>
<dbReference type="GO" id="GO:0008610">
    <property type="term" value="P:lipid biosynthetic process"/>
    <property type="evidence" value="ECO:0007669"/>
    <property type="project" value="TreeGrafter"/>
</dbReference>
<dbReference type="PANTHER" id="PTHR11487:SF0">
    <property type="entry name" value="S-ACYL FATTY ACID SYNTHASE THIOESTERASE, MEDIUM CHAIN"/>
    <property type="match status" value="1"/>
</dbReference>
<dbReference type="EMBL" id="HQ696501">
    <property type="protein sequence ID" value="AEE88301.1"/>
    <property type="molecule type" value="Genomic_DNA"/>
</dbReference>
<evidence type="ECO:0000259" key="2">
    <source>
        <dbReference type="Pfam" id="PF00975"/>
    </source>
</evidence>
<dbReference type="InterPro" id="IPR001031">
    <property type="entry name" value="Thioesterase"/>
</dbReference>
<comment type="similarity">
    <text evidence="1">Belongs to the thioesterase family.</text>
</comment>